<dbReference type="Gene3D" id="3.40.50.150">
    <property type="entry name" value="Vaccinia Virus protein VP39"/>
    <property type="match status" value="1"/>
</dbReference>
<dbReference type="PANTHER" id="PTHR43591">
    <property type="entry name" value="METHYLTRANSFERASE"/>
    <property type="match status" value="1"/>
</dbReference>
<organism evidence="2">
    <name type="scientific">marine sediment metagenome</name>
    <dbReference type="NCBI Taxonomy" id="412755"/>
    <lineage>
        <taxon>unclassified sequences</taxon>
        <taxon>metagenomes</taxon>
        <taxon>ecological metagenomes</taxon>
    </lineage>
</organism>
<dbReference type="InterPro" id="IPR013216">
    <property type="entry name" value="Methyltransf_11"/>
</dbReference>
<dbReference type="AlphaFoldDB" id="X0W562"/>
<gene>
    <name evidence="2" type="ORF">S01H1_36851</name>
</gene>
<proteinExistence type="predicted"/>
<feature type="domain" description="Methyltransferase type 11" evidence="1">
    <location>
        <begin position="50"/>
        <end position="144"/>
    </location>
</feature>
<feature type="non-terminal residue" evidence="2">
    <location>
        <position position="205"/>
    </location>
</feature>
<accession>X0W562</accession>
<protein>
    <recommendedName>
        <fullName evidence="1">Methyltransferase type 11 domain-containing protein</fullName>
    </recommendedName>
</protein>
<sequence length="205" mass="23193">MNRDDLGREWLKLAPAWIREARQGRNPTRNGLLDGPMLEACGHVEGLRVLDCGCGEGRFCRILIQRGAAYVLGLDLCRPMIEAAEDLGAGKDEYQVADVQDLRFLDNECFDLAVSYLNQGDLPNCRANNREVFRVLKPGGRFVVANVHPMRSAVGGWHRTEDGQKLHVILDRYFDEGERHWMMKGVEFTNFHRSLSTCIDGFLDA</sequence>
<dbReference type="Pfam" id="PF08241">
    <property type="entry name" value="Methyltransf_11"/>
    <property type="match status" value="1"/>
</dbReference>
<dbReference type="CDD" id="cd02440">
    <property type="entry name" value="AdoMet_MTases"/>
    <property type="match status" value="1"/>
</dbReference>
<evidence type="ECO:0000259" key="1">
    <source>
        <dbReference type="Pfam" id="PF08241"/>
    </source>
</evidence>
<evidence type="ECO:0000313" key="2">
    <source>
        <dbReference type="EMBL" id="GAG07851.1"/>
    </source>
</evidence>
<dbReference type="GO" id="GO:0008757">
    <property type="term" value="F:S-adenosylmethionine-dependent methyltransferase activity"/>
    <property type="evidence" value="ECO:0007669"/>
    <property type="project" value="InterPro"/>
</dbReference>
<dbReference type="SUPFAM" id="SSF53335">
    <property type="entry name" value="S-adenosyl-L-methionine-dependent methyltransferases"/>
    <property type="match status" value="1"/>
</dbReference>
<comment type="caution">
    <text evidence="2">The sequence shown here is derived from an EMBL/GenBank/DDBJ whole genome shotgun (WGS) entry which is preliminary data.</text>
</comment>
<reference evidence="2" key="1">
    <citation type="journal article" date="2014" name="Front. Microbiol.">
        <title>High frequency of phylogenetically diverse reductive dehalogenase-homologous genes in deep subseafloor sedimentary metagenomes.</title>
        <authorList>
            <person name="Kawai M."/>
            <person name="Futagami T."/>
            <person name="Toyoda A."/>
            <person name="Takaki Y."/>
            <person name="Nishi S."/>
            <person name="Hori S."/>
            <person name="Arai W."/>
            <person name="Tsubouchi T."/>
            <person name="Morono Y."/>
            <person name="Uchiyama I."/>
            <person name="Ito T."/>
            <person name="Fujiyama A."/>
            <person name="Inagaki F."/>
            <person name="Takami H."/>
        </authorList>
    </citation>
    <scope>NUCLEOTIDE SEQUENCE</scope>
    <source>
        <strain evidence="2">Expedition CK06-06</strain>
    </source>
</reference>
<dbReference type="InterPro" id="IPR029063">
    <property type="entry name" value="SAM-dependent_MTases_sf"/>
</dbReference>
<name>X0W562_9ZZZZ</name>
<dbReference type="EMBL" id="BARS01023121">
    <property type="protein sequence ID" value="GAG07851.1"/>
    <property type="molecule type" value="Genomic_DNA"/>
</dbReference>